<dbReference type="OrthoDB" id="2448733at2759"/>
<comment type="caution">
    <text evidence="3">The sequence shown here is derived from an EMBL/GenBank/DDBJ whole genome shotgun (WGS) entry which is preliminary data.</text>
</comment>
<feature type="compositionally biased region" description="Basic and acidic residues" evidence="1">
    <location>
        <begin position="55"/>
        <end position="67"/>
    </location>
</feature>
<evidence type="ECO:0000313" key="3">
    <source>
        <dbReference type="EMBL" id="RIA78710.1"/>
    </source>
</evidence>
<gene>
    <name evidence="3" type="ORF">C1645_842546</name>
</gene>
<dbReference type="Proteomes" id="UP000265703">
    <property type="component" value="Unassembled WGS sequence"/>
</dbReference>
<evidence type="ECO:0000256" key="1">
    <source>
        <dbReference type="SAM" id="MobiDB-lite"/>
    </source>
</evidence>
<feature type="domain" description="DUF6570" evidence="2">
    <location>
        <begin position="124"/>
        <end position="161"/>
    </location>
</feature>
<dbReference type="EMBL" id="QKYT01002281">
    <property type="protein sequence ID" value="RIA78710.1"/>
    <property type="molecule type" value="Genomic_DNA"/>
</dbReference>
<sequence length="162" mass="19181">MDNKPIPIYSDTIGKRKKREIETPVQSEIRRRETRLARDRERKRQKKMRLALENNDEHRNNQEELHSDNSVNIQQLSESDHLLLQKFRTEINKLEQKLYPVCNERFTSIILVKGMCHRCYSDKNDPKKFSAENNMDPGDVPEELSCLSEIEEMLIAQVFPIV</sequence>
<name>A0A397RWJ3_9GLOM</name>
<evidence type="ECO:0000313" key="4">
    <source>
        <dbReference type="Proteomes" id="UP000265703"/>
    </source>
</evidence>
<feature type="region of interest" description="Disordered" evidence="1">
    <location>
        <begin position="1"/>
        <end position="69"/>
    </location>
</feature>
<keyword evidence="4" id="KW-1185">Reference proteome</keyword>
<organism evidence="3 4">
    <name type="scientific">Glomus cerebriforme</name>
    <dbReference type="NCBI Taxonomy" id="658196"/>
    <lineage>
        <taxon>Eukaryota</taxon>
        <taxon>Fungi</taxon>
        <taxon>Fungi incertae sedis</taxon>
        <taxon>Mucoromycota</taxon>
        <taxon>Glomeromycotina</taxon>
        <taxon>Glomeromycetes</taxon>
        <taxon>Glomerales</taxon>
        <taxon>Glomeraceae</taxon>
        <taxon>Glomus</taxon>
    </lineage>
</organism>
<dbReference type="STRING" id="658196.A0A397RWJ3"/>
<dbReference type="Pfam" id="PF20209">
    <property type="entry name" value="DUF6570"/>
    <property type="match status" value="1"/>
</dbReference>
<dbReference type="InterPro" id="IPR046700">
    <property type="entry name" value="DUF6570"/>
</dbReference>
<proteinExistence type="predicted"/>
<protein>
    <recommendedName>
        <fullName evidence="2">DUF6570 domain-containing protein</fullName>
    </recommendedName>
</protein>
<feature type="compositionally biased region" description="Basic and acidic residues" evidence="1">
    <location>
        <begin position="28"/>
        <end position="42"/>
    </location>
</feature>
<reference evidence="3 4" key="1">
    <citation type="submission" date="2018-06" db="EMBL/GenBank/DDBJ databases">
        <title>Comparative genomics reveals the genomic features of Rhizophagus irregularis, R. cerebriforme, R. diaphanum and Gigaspora rosea, and their symbiotic lifestyle signature.</title>
        <authorList>
            <person name="Morin E."/>
            <person name="San Clemente H."/>
            <person name="Chen E.C.H."/>
            <person name="De La Providencia I."/>
            <person name="Hainaut M."/>
            <person name="Kuo A."/>
            <person name="Kohler A."/>
            <person name="Murat C."/>
            <person name="Tang N."/>
            <person name="Roy S."/>
            <person name="Loubradou J."/>
            <person name="Henrissat B."/>
            <person name="Grigoriev I.V."/>
            <person name="Corradi N."/>
            <person name="Roux C."/>
            <person name="Martin F.M."/>
        </authorList>
    </citation>
    <scope>NUCLEOTIDE SEQUENCE [LARGE SCALE GENOMIC DNA]</scope>
    <source>
        <strain evidence="3 4">DAOM 227022</strain>
    </source>
</reference>
<accession>A0A397RWJ3</accession>
<evidence type="ECO:0000259" key="2">
    <source>
        <dbReference type="Pfam" id="PF20209"/>
    </source>
</evidence>
<dbReference type="AlphaFoldDB" id="A0A397RWJ3"/>